<name>A0A9N9NBC8_9GLOM</name>
<keyword evidence="2" id="KW-1185">Reference proteome</keyword>
<sequence>IIAFDKKLLNDNFEPDPKLEAKEDNLRFCSAQDLSPCIFLDDFYGRQC</sequence>
<protein>
    <submittedName>
        <fullName evidence="1">9510_t:CDS:1</fullName>
    </submittedName>
</protein>
<evidence type="ECO:0000313" key="2">
    <source>
        <dbReference type="Proteomes" id="UP000789342"/>
    </source>
</evidence>
<feature type="non-terminal residue" evidence="1">
    <location>
        <position position="1"/>
    </location>
</feature>
<dbReference type="AlphaFoldDB" id="A0A9N9NBC8"/>
<accession>A0A9N9NBC8</accession>
<dbReference type="EMBL" id="CAJVPV010021967">
    <property type="protein sequence ID" value="CAG8719427.1"/>
    <property type="molecule type" value="Genomic_DNA"/>
</dbReference>
<organism evidence="1 2">
    <name type="scientific">Acaulospora morrowiae</name>
    <dbReference type="NCBI Taxonomy" id="94023"/>
    <lineage>
        <taxon>Eukaryota</taxon>
        <taxon>Fungi</taxon>
        <taxon>Fungi incertae sedis</taxon>
        <taxon>Mucoromycota</taxon>
        <taxon>Glomeromycotina</taxon>
        <taxon>Glomeromycetes</taxon>
        <taxon>Diversisporales</taxon>
        <taxon>Acaulosporaceae</taxon>
        <taxon>Acaulospora</taxon>
    </lineage>
</organism>
<comment type="caution">
    <text evidence="1">The sequence shown here is derived from an EMBL/GenBank/DDBJ whole genome shotgun (WGS) entry which is preliminary data.</text>
</comment>
<dbReference type="Proteomes" id="UP000789342">
    <property type="component" value="Unassembled WGS sequence"/>
</dbReference>
<gene>
    <name evidence="1" type="ORF">AMORRO_LOCUS13237</name>
</gene>
<reference evidence="1" key="1">
    <citation type="submission" date="2021-06" db="EMBL/GenBank/DDBJ databases">
        <authorList>
            <person name="Kallberg Y."/>
            <person name="Tangrot J."/>
            <person name="Rosling A."/>
        </authorList>
    </citation>
    <scope>NUCLEOTIDE SEQUENCE</scope>
    <source>
        <strain evidence="1">CL551</strain>
    </source>
</reference>
<evidence type="ECO:0000313" key="1">
    <source>
        <dbReference type="EMBL" id="CAG8719427.1"/>
    </source>
</evidence>
<proteinExistence type="predicted"/>